<keyword evidence="2 5" id="KW-0808">Transferase</keyword>
<feature type="domain" description="Thiolase N-terminal" evidence="7">
    <location>
        <begin position="14"/>
        <end position="280"/>
    </location>
</feature>
<dbReference type="PROSITE" id="PS00099">
    <property type="entry name" value="THIOLASE_3"/>
    <property type="match status" value="1"/>
</dbReference>
<dbReference type="GO" id="GO:0003985">
    <property type="term" value="F:acetyl-CoA C-acetyltransferase activity"/>
    <property type="evidence" value="ECO:0007669"/>
    <property type="project" value="TreeGrafter"/>
</dbReference>
<sequence length="438" mass="45715">MSRGLFQTFSDTWILDGVRTPMVDHCGAFADANPIDLGIKVAREIFQRTGVAPAQVDSVIAGNMAPGGFDQFYVPRHIGLYAGVPCEVPAIMVQRICGTGFELFRRAGEQIATGAASLALVVGTESMTRNPIAAFEHRQGFKLGMAPQFRDYMWEALTDPAPAISMIQTAENLAKQYGITREAVDAFASESFARAVAAQEAGFFAGEIVPISSEVFELDGYKPRGIRTAGKAGVADRDTHPRLSPPEVLARLRPVFKEGVQTGGNSSALTDAAAAALVASGAALRGWGGKPLARLAAAAAVGVPPEIMGIGPAPAIRLLLERSGLKLDDIARFEINEAQGAQTLAVQRELGLDPAKLNAKGGAIALGHPLAATGVRLTLTVARQLKEIGARWGVASACVGGGQGIALLVENLKPWLEPRPAPAGASRSSSGSARAPPA</sequence>
<keyword evidence="10" id="KW-1185">Reference proteome</keyword>
<proteinExistence type="inferred from homology"/>
<feature type="region of interest" description="Disordered" evidence="6">
    <location>
        <begin position="418"/>
        <end position="438"/>
    </location>
</feature>
<dbReference type="NCBIfam" id="TIGR01930">
    <property type="entry name" value="AcCoA-C-Actrans"/>
    <property type="match status" value="1"/>
</dbReference>
<evidence type="ECO:0000313" key="10">
    <source>
        <dbReference type="Proteomes" id="UP000321832"/>
    </source>
</evidence>
<dbReference type="InterPro" id="IPR020610">
    <property type="entry name" value="Thiolase_AS"/>
</dbReference>
<evidence type="ECO:0000259" key="8">
    <source>
        <dbReference type="Pfam" id="PF02803"/>
    </source>
</evidence>
<evidence type="ECO:0000256" key="4">
    <source>
        <dbReference type="PIRSR" id="PIRSR000429-1"/>
    </source>
</evidence>
<evidence type="ECO:0000256" key="3">
    <source>
        <dbReference type="ARBA" id="ARBA00023315"/>
    </source>
</evidence>
<feature type="active site" description="Proton acceptor" evidence="4">
    <location>
        <position position="368"/>
    </location>
</feature>
<comment type="caution">
    <text evidence="9">The sequence shown here is derived from an EMBL/GenBank/DDBJ whole genome shotgun (WGS) entry which is preliminary data.</text>
</comment>
<accession>A0A5C6U2Z9</accession>
<dbReference type="InterPro" id="IPR020613">
    <property type="entry name" value="Thiolase_CS"/>
</dbReference>
<feature type="active site" description="Proton acceptor" evidence="4">
    <location>
        <position position="398"/>
    </location>
</feature>
<dbReference type="PANTHER" id="PTHR18919:SF107">
    <property type="entry name" value="ACETYL-COA ACETYLTRANSFERASE, CYTOSOLIC"/>
    <property type="match status" value="1"/>
</dbReference>
<dbReference type="InterPro" id="IPR002155">
    <property type="entry name" value="Thiolase"/>
</dbReference>
<feature type="domain" description="Thiolase C-terminal" evidence="8">
    <location>
        <begin position="290"/>
        <end position="410"/>
    </location>
</feature>
<dbReference type="EMBL" id="VOPW01000001">
    <property type="protein sequence ID" value="TXC66970.1"/>
    <property type="molecule type" value="Genomic_DNA"/>
</dbReference>
<gene>
    <name evidence="9" type="ORF">FSC37_17995</name>
</gene>
<dbReference type="Pfam" id="PF00108">
    <property type="entry name" value="Thiolase_N"/>
    <property type="match status" value="1"/>
</dbReference>
<evidence type="ECO:0000259" key="7">
    <source>
        <dbReference type="Pfam" id="PF00108"/>
    </source>
</evidence>
<feature type="compositionally biased region" description="Low complexity" evidence="6">
    <location>
        <begin position="422"/>
        <end position="438"/>
    </location>
</feature>
<evidence type="ECO:0000256" key="5">
    <source>
        <dbReference type="RuleBase" id="RU003557"/>
    </source>
</evidence>
<dbReference type="InterPro" id="IPR016039">
    <property type="entry name" value="Thiolase-like"/>
</dbReference>
<dbReference type="Pfam" id="PF02803">
    <property type="entry name" value="Thiolase_C"/>
    <property type="match status" value="1"/>
</dbReference>
<dbReference type="PROSITE" id="PS00737">
    <property type="entry name" value="THIOLASE_2"/>
    <property type="match status" value="1"/>
</dbReference>
<dbReference type="PANTHER" id="PTHR18919">
    <property type="entry name" value="ACETYL-COA C-ACYLTRANSFERASE"/>
    <property type="match status" value="1"/>
</dbReference>
<dbReference type="Proteomes" id="UP000321832">
    <property type="component" value="Unassembled WGS sequence"/>
</dbReference>
<dbReference type="PIRSF" id="PIRSF000429">
    <property type="entry name" value="Ac-CoA_Ac_transf"/>
    <property type="match status" value="1"/>
</dbReference>
<evidence type="ECO:0000256" key="1">
    <source>
        <dbReference type="ARBA" id="ARBA00010982"/>
    </source>
</evidence>
<reference evidence="9 10" key="1">
    <citation type="submission" date="2019-08" db="EMBL/GenBank/DDBJ databases">
        <authorList>
            <person name="Khan S.A."/>
            <person name="Jeon C.O."/>
            <person name="Jeong S.E."/>
        </authorList>
    </citation>
    <scope>NUCLEOTIDE SEQUENCE [LARGE SCALE GENOMIC DNA]</scope>
    <source>
        <strain evidence="10">IMCC1728</strain>
    </source>
</reference>
<protein>
    <submittedName>
        <fullName evidence="9">Thiolase family protein</fullName>
    </submittedName>
</protein>
<dbReference type="SUPFAM" id="SSF53901">
    <property type="entry name" value="Thiolase-like"/>
    <property type="match status" value="2"/>
</dbReference>
<evidence type="ECO:0000256" key="6">
    <source>
        <dbReference type="SAM" id="MobiDB-lite"/>
    </source>
</evidence>
<dbReference type="CDD" id="cd00751">
    <property type="entry name" value="thiolase"/>
    <property type="match status" value="1"/>
</dbReference>
<dbReference type="GO" id="GO:0006635">
    <property type="term" value="P:fatty acid beta-oxidation"/>
    <property type="evidence" value="ECO:0007669"/>
    <property type="project" value="TreeGrafter"/>
</dbReference>
<keyword evidence="3 5" id="KW-0012">Acyltransferase</keyword>
<name>A0A5C6U2Z9_9BURK</name>
<dbReference type="AlphaFoldDB" id="A0A5C6U2Z9"/>
<organism evidence="9 10">
    <name type="scientific">Piscinibacter aquaticus</name>
    <dbReference type="NCBI Taxonomy" id="392597"/>
    <lineage>
        <taxon>Bacteria</taxon>
        <taxon>Pseudomonadati</taxon>
        <taxon>Pseudomonadota</taxon>
        <taxon>Betaproteobacteria</taxon>
        <taxon>Burkholderiales</taxon>
        <taxon>Sphaerotilaceae</taxon>
        <taxon>Piscinibacter</taxon>
    </lineage>
</organism>
<dbReference type="InterPro" id="IPR020616">
    <property type="entry name" value="Thiolase_N"/>
</dbReference>
<evidence type="ECO:0000256" key="2">
    <source>
        <dbReference type="ARBA" id="ARBA00022679"/>
    </source>
</evidence>
<dbReference type="InterPro" id="IPR020617">
    <property type="entry name" value="Thiolase_C"/>
</dbReference>
<feature type="active site" description="Acyl-thioester intermediate" evidence="4">
    <location>
        <position position="97"/>
    </location>
</feature>
<dbReference type="Gene3D" id="3.40.47.10">
    <property type="match status" value="1"/>
</dbReference>
<comment type="similarity">
    <text evidence="1 5">Belongs to the thiolase-like superfamily. Thiolase family.</text>
</comment>
<evidence type="ECO:0000313" key="9">
    <source>
        <dbReference type="EMBL" id="TXC66970.1"/>
    </source>
</evidence>